<sequence length="852" mass="96352">MLNKSAALVPVVLAFLFLFLCFQCLYADIRCLTGKDGAVHLEMEAKPLTIEPRPGVFFDAWGYCLKGDVPTVPGPVIKVREGTKVKILFRNKLTVPASIHPHGVKYTTANVGVNIAGNPASIVAPGDSRIFEWDTAGTPGTWFYHSYVFERGGEEGLSRGLWGALIVEPVGGDPNPPDKEFVVFMHAFNVNGQEYYAFNNKSGDIELMRGDSSAFPGETWKAKMGDKVRFHLINITEEAHTFHTHGHRWLDKSCDKLIDTIGLNPFDSYVLDFVAGEGVGKGNWAFHCQSQEHMMNGMFGIFMVEEGKRVNAVIASCDEGRKTLSAPGQDRQPPTLEGFSGAYMYPEITEKNMYESFAGLEKGDGIWGDYYSPIPLYTYFNPSRHYVPPESDAYTNLLVKYRPDQCVECHEETTPGIVAEWKMSNHANPKKNPHVSAETQEIEALIGKELNNWRPGTKDGVYCSYCHGSDHEKLFMPTVDNSCGACHPKQAAEFIKGRDHGRPNHPQSWEGNVSTPWYAEYYRRGEGYSMVGCDQCHQNMSSCDDCHSRHRFSAAEARRPEACSICHMGPDHPDWESYSRSKWGVIYETTKERWNWDKNLAEVIPGEDYLAPTCQYCHMYVGNNKWEMNVETKGIWRMGVIPPKEVEFKSGLKDFPYGIKIPPMDKKLEIYSAESQEKRRKWVELCSKCHSSRFAGMWLDSLDQYMFESWRRIDEAQLIIEKLFSENAIEPPPEKRPPFPLSDLIIKVLGAEKLGAEMYRLFKQTNGHLPVIGPILGAYSIFTQNEGNPGGIEREYAEMWFWSHLQGYKGAAHAQPDISWWWGTAQGVGNLTRIRDEAEKLRRLKSGSSSGF</sequence>
<accession>Q1Q6L6</accession>
<dbReference type="InterPro" id="IPR045087">
    <property type="entry name" value="Cu-oxidase_fam"/>
</dbReference>
<evidence type="ECO:0000259" key="3">
    <source>
        <dbReference type="Pfam" id="PF07731"/>
    </source>
</evidence>
<feature type="domain" description="Plastocyanin-like" evidence="4">
    <location>
        <begin position="72"/>
        <end position="169"/>
    </location>
</feature>
<dbReference type="Gene3D" id="1.10.780.10">
    <property type="entry name" value="Hydroxylamine Oxidoreductase, Chain A, domain 1"/>
    <property type="match status" value="1"/>
</dbReference>
<reference evidence="6" key="2">
    <citation type="submission" date="2017-10" db="EMBL/GenBank/DDBJ databases">
        <authorList>
            <person name="Banno H."/>
            <person name="Chua N.-H."/>
        </authorList>
    </citation>
    <scope>NUCLEOTIDE SEQUENCE [LARGE SCALE GENOMIC DNA]</scope>
    <source>
        <strain evidence="6">Kuenenia_mbr1_ru-nijmegen</strain>
    </source>
</reference>
<reference evidence="5 8" key="3">
    <citation type="submission" date="2020-02" db="EMBL/GenBank/DDBJ databases">
        <title>Newly sequenced genome of strain CSTR1 showed variability in Candidatus Kuenenia stuttgartiensis genomes.</title>
        <authorList>
            <person name="Ding C."/>
            <person name="Adrian L."/>
        </authorList>
    </citation>
    <scope>NUCLEOTIDE SEQUENCE [LARGE SCALE GENOMIC DNA]</scope>
    <source>
        <strain evidence="5 8">CSTR1</strain>
    </source>
</reference>
<dbReference type="CDD" id="cd14449">
    <property type="entry name" value="CuRO_1_2DMCO_NIR_like_2"/>
    <property type="match status" value="1"/>
</dbReference>
<dbReference type="EMBL" id="CP049055">
    <property type="protein sequence ID" value="QII12968.1"/>
    <property type="molecule type" value="Genomic_DNA"/>
</dbReference>
<dbReference type="Gene3D" id="2.60.40.420">
    <property type="entry name" value="Cupredoxins - blue copper proteins"/>
    <property type="match status" value="1"/>
</dbReference>
<evidence type="ECO:0000256" key="2">
    <source>
        <dbReference type="ARBA" id="ARBA00023002"/>
    </source>
</evidence>
<keyword evidence="1" id="KW-0479">Metal-binding</keyword>
<protein>
    <submittedName>
        <fullName evidence="5">Putative copper oxidase and hydroxylamine oxidoreductase (Fusion protein)</fullName>
    </submittedName>
</protein>
<dbReference type="SUPFAM" id="SSF49503">
    <property type="entry name" value="Cupredoxins"/>
    <property type="match status" value="2"/>
</dbReference>
<dbReference type="Gene3D" id="1.20.850.10">
    <property type="entry name" value="Hydroxylamine Oxidoreductase, Chain A, domain 2"/>
    <property type="match status" value="1"/>
</dbReference>
<dbReference type="PANTHER" id="PTHR11709">
    <property type="entry name" value="MULTI-COPPER OXIDASE"/>
    <property type="match status" value="1"/>
</dbReference>
<dbReference type="InterPro" id="IPR036280">
    <property type="entry name" value="Multihaem_cyt_sf"/>
</dbReference>
<organism evidence="6 7">
    <name type="scientific">Kuenenia stuttgartiensis</name>
    <dbReference type="NCBI Taxonomy" id="174633"/>
    <lineage>
        <taxon>Bacteria</taxon>
        <taxon>Pseudomonadati</taxon>
        <taxon>Planctomycetota</taxon>
        <taxon>Candidatus Brocadiia</taxon>
        <taxon>Candidatus Brocadiales</taxon>
        <taxon>Candidatus Brocadiaceae</taxon>
        <taxon>Candidatus Kuenenia</taxon>
    </lineage>
</organism>
<dbReference type="EMBL" id="LT934425">
    <property type="protein sequence ID" value="SOH05916.1"/>
    <property type="molecule type" value="Genomic_DNA"/>
</dbReference>
<dbReference type="InterPro" id="IPR011707">
    <property type="entry name" value="Cu-oxidase-like_N"/>
</dbReference>
<dbReference type="InterPro" id="IPR011706">
    <property type="entry name" value="Cu-oxidase_C"/>
</dbReference>
<keyword evidence="7" id="KW-1185">Reference proteome</keyword>
<dbReference type="InterPro" id="IPR033138">
    <property type="entry name" value="Cu_oxidase_CS"/>
</dbReference>
<dbReference type="Pfam" id="PF07732">
    <property type="entry name" value="Cu-oxidase_3"/>
    <property type="match status" value="1"/>
</dbReference>
<reference evidence="7" key="1">
    <citation type="submission" date="2017-10" db="EMBL/GenBank/DDBJ databases">
        <authorList>
            <person name="Frank J."/>
        </authorList>
    </citation>
    <scope>NUCLEOTIDE SEQUENCE [LARGE SCALE GENOMIC DNA]</scope>
</reference>
<dbReference type="Proteomes" id="UP000501926">
    <property type="component" value="Chromosome"/>
</dbReference>
<dbReference type="PROSITE" id="PS00079">
    <property type="entry name" value="MULTICOPPER_OXIDASE1"/>
    <property type="match status" value="1"/>
</dbReference>
<dbReference type="KEGG" id="kst:KSMBR1_3442"/>
<dbReference type="SMR" id="Q1Q6L6"/>
<evidence type="ECO:0000259" key="4">
    <source>
        <dbReference type="Pfam" id="PF07732"/>
    </source>
</evidence>
<evidence type="ECO:0000313" key="6">
    <source>
        <dbReference type="EMBL" id="SOH05916.1"/>
    </source>
</evidence>
<proteinExistence type="predicted"/>
<dbReference type="Pfam" id="PF13447">
    <property type="entry name" value="Multi-haem_cyto"/>
    <property type="match status" value="2"/>
</dbReference>
<dbReference type="SUPFAM" id="SSF48695">
    <property type="entry name" value="Multiheme cytochromes"/>
    <property type="match status" value="1"/>
</dbReference>
<evidence type="ECO:0000313" key="5">
    <source>
        <dbReference type="EMBL" id="QII12968.1"/>
    </source>
</evidence>
<dbReference type="PANTHER" id="PTHR11709:SF486">
    <property type="entry name" value="MULTICOPPER OXIDASE"/>
    <property type="match status" value="1"/>
</dbReference>
<dbReference type="GO" id="GO:0016491">
    <property type="term" value="F:oxidoreductase activity"/>
    <property type="evidence" value="ECO:0007669"/>
    <property type="project" value="UniProtKB-KW"/>
</dbReference>
<dbReference type="RefSeq" id="WP_099326442.1">
    <property type="nucleotide sequence ID" value="NZ_CP049055.1"/>
</dbReference>
<gene>
    <name evidence="6" type="primary">hao_7</name>
    <name evidence="5" type="synonym">hao</name>
    <name evidence="5" type="ORF">KsCSTR_35890</name>
    <name evidence="6" type="ORF">KSMBR1_3442</name>
</gene>
<evidence type="ECO:0000313" key="7">
    <source>
        <dbReference type="Proteomes" id="UP000221734"/>
    </source>
</evidence>
<dbReference type="Proteomes" id="UP000221734">
    <property type="component" value="Chromosome Kuenenia_stuttgartiensis_MBR1"/>
</dbReference>
<dbReference type="GO" id="GO:0005507">
    <property type="term" value="F:copper ion binding"/>
    <property type="evidence" value="ECO:0007669"/>
    <property type="project" value="InterPro"/>
</dbReference>
<dbReference type="AlphaFoldDB" id="Q1Q6L6"/>
<dbReference type="InterPro" id="IPR008972">
    <property type="entry name" value="Cupredoxin"/>
</dbReference>
<feature type="domain" description="Plastocyanin-like" evidence="3">
    <location>
        <begin position="217"/>
        <end position="307"/>
    </location>
</feature>
<evidence type="ECO:0000256" key="1">
    <source>
        <dbReference type="ARBA" id="ARBA00022723"/>
    </source>
</evidence>
<name>Q1Q6L6_KUEST</name>
<keyword evidence="2" id="KW-0560">Oxidoreductase</keyword>
<dbReference type="Pfam" id="PF07731">
    <property type="entry name" value="Cu-oxidase_2"/>
    <property type="match status" value="1"/>
</dbReference>
<dbReference type="OrthoDB" id="223775at2"/>
<evidence type="ECO:0000313" key="8">
    <source>
        <dbReference type="Proteomes" id="UP000501926"/>
    </source>
</evidence>